<evidence type="ECO:0000313" key="7">
    <source>
        <dbReference type="Proteomes" id="UP000283833"/>
    </source>
</evidence>
<comment type="subcellular location">
    <subcellularLocation>
        <location evidence="1">Endomembrane system</location>
        <topology evidence="1">Multi-pass membrane protein</topology>
    </subcellularLocation>
</comment>
<keyword evidence="3" id="KW-1133">Transmembrane helix</keyword>
<name>A0A412QTX8_PHOVU</name>
<feature type="domain" description="DUF1232" evidence="5">
    <location>
        <begin position="55"/>
        <end position="90"/>
    </location>
</feature>
<evidence type="ECO:0000259" key="5">
    <source>
        <dbReference type="Pfam" id="PF06803"/>
    </source>
</evidence>
<dbReference type="Proteomes" id="UP000283833">
    <property type="component" value="Unassembled WGS sequence"/>
</dbReference>
<dbReference type="InterPro" id="IPR010652">
    <property type="entry name" value="DUF1232"/>
</dbReference>
<dbReference type="RefSeq" id="WP_117852805.1">
    <property type="nucleotide sequence ID" value="NZ_CAXUDV010000008.1"/>
</dbReference>
<dbReference type="GO" id="GO:0012505">
    <property type="term" value="C:endomembrane system"/>
    <property type="evidence" value="ECO:0007669"/>
    <property type="project" value="UniProtKB-SubCell"/>
</dbReference>
<sequence>MKKINDYSSYERYFSNSELWNKVKSVAQKAGVKVVYAVLLLYYVAIDENVSAGDKAKIYGALGYFILPIDFIPDITPGVGYTDDMAALLWALKAVWDNITPDIERKAKAKLHEWFGTIRESDLKLF</sequence>
<dbReference type="EMBL" id="QRXI01000009">
    <property type="protein sequence ID" value="RGT94425.1"/>
    <property type="molecule type" value="Genomic_DNA"/>
</dbReference>
<keyword evidence="2" id="KW-0812">Transmembrane</keyword>
<evidence type="ECO:0000256" key="2">
    <source>
        <dbReference type="ARBA" id="ARBA00022692"/>
    </source>
</evidence>
<dbReference type="Pfam" id="PF06803">
    <property type="entry name" value="DUF1232"/>
    <property type="match status" value="1"/>
</dbReference>
<organism evidence="6 7">
    <name type="scientific">Phocaeicola vulgatus</name>
    <name type="common">Bacteroides vulgatus</name>
    <dbReference type="NCBI Taxonomy" id="821"/>
    <lineage>
        <taxon>Bacteria</taxon>
        <taxon>Pseudomonadati</taxon>
        <taxon>Bacteroidota</taxon>
        <taxon>Bacteroidia</taxon>
        <taxon>Bacteroidales</taxon>
        <taxon>Bacteroidaceae</taxon>
        <taxon>Phocaeicola</taxon>
    </lineage>
</organism>
<comment type="caution">
    <text evidence="6">The sequence shown here is derived from an EMBL/GenBank/DDBJ whole genome shotgun (WGS) entry which is preliminary data.</text>
</comment>
<dbReference type="AlphaFoldDB" id="A0A412QTX8"/>
<evidence type="ECO:0000313" key="6">
    <source>
        <dbReference type="EMBL" id="RGT94425.1"/>
    </source>
</evidence>
<evidence type="ECO:0000256" key="4">
    <source>
        <dbReference type="ARBA" id="ARBA00023136"/>
    </source>
</evidence>
<dbReference type="PIRSF" id="PIRSF031804">
    <property type="entry name" value="UCP031804"/>
    <property type="match status" value="1"/>
</dbReference>
<proteinExistence type="predicted"/>
<dbReference type="InterPro" id="IPR016983">
    <property type="entry name" value="UCP031804"/>
</dbReference>
<protein>
    <submittedName>
        <fullName evidence="6">DUF1232 domain-containing protein</fullName>
    </submittedName>
</protein>
<reference evidence="6 7" key="1">
    <citation type="submission" date="2018-08" db="EMBL/GenBank/DDBJ databases">
        <title>A genome reference for cultivated species of the human gut microbiota.</title>
        <authorList>
            <person name="Zou Y."/>
            <person name="Xue W."/>
            <person name="Luo G."/>
        </authorList>
    </citation>
    <scope>NUCLEOTIDE SEQUENCE [LARGE SCALE GENOMIC DNA]</scope>
    <source>
        <strain evidence="6 7">AF18-14</strain>
    </source>
</reference>
<accession>A0A412QTX8</accession>
<evidence type="ECO:0000256" key="1">
    <source>
        <dbReference type="ARBA" id="ARBA00004127"/>
    </source>
</evidence>
<gene>
    <name evidence="6" type="ORF">DWX04_09140</name>
</gene>
<keyword evidence="4" id="KW-0472">Membrane</keyword>
<evidence type="ECO:0000256" key="3">
    <source>
        <dbReference type="ARBA" id="ARBA00022989"/>
    </source>
</evidence>